<accession>A0A1M3TMV8</accession>
<organism evidence="1 2">
    <name type="scientific">Aspergillus luchuensis (strain CBS 106.47)</name>
    <dbReference type="NCBI Taxonomy" id="1137211"/>
    <lineage>
        <taxon>Eukaryota</taxon>
        <taxon>Fungi</taxon>
        <taxon>Dikarya</taxon>
        <taxon>Ascomycota</taxon>
        <taxon>Pezizomycotina</taxon>
        <taxon>Eurotiomycetes</taxon>
        <taxon>Eurotiomycetidae</taxon>
        <taxon>Eurotiales</taxon>
        <taxon>Aspergillaceae</taxon>
        <taxon>Aspergillus</taxon>
        <taxon>Aspergillus subgen. Circumdati</taxon>
    </lineage>
</organism>
<dbReference type="VEuPathDB" id="FungiDB:ASPFODRAFT_526051"/>
<dbReference type="EMBL" id="KV878239">
    <property type="protein sequence ID" value="OJZ88016.1"/>
    <property type="molecule type" value="Genomic_DNA"/>
</dbReference>
<reference evidence="2" key="1">
    <citation type="journal article" date="2017" name="Genome Biol.">
        <title>Comparative genomics reveals high biological diversity and specific adaptations in the industrially and medically important fungal genus Aspergillus.</title>
        <authorList>
            <person name="de Vries R.P."/>
            <person name="Riley R."/>
            <person name="Wiebenga A."/>
            <person name="Aguilar-Osorio G."/>
            <person name="Amillis S."/>
            <person name="Uchima C.A."/>
            <person name="Anderluh G."/>
            <person name="Asadollahi M."/>
            <person name="Askin M."/>
            <person name="Barry K."/>
            <person name="Battaglia E."/>
            <person name="Bayram O."/>
            <person name="Benocci T."/>
            <person name="Braus-Stromeyer S.A."/>
            <person name="Caldana C."/>
            <person name="Canovas D."/>
            <person name="Cerqueira G.C."/>
            <person name="Chen F."/>
            <person name="Chen W."/>
            <person name="Choi C."/>
            <person name="Clum A."/>
            <person name="Dos Santos R.A."/>
            <person name="Damasio A.R."/>
            <person name="Diallinas G."/>
            <person name="Emri T."/>
            <person name="Fekete E."/>
            <person name="Flipphi M."/>
            <person name="Freyberg S."/>
            <person name="Gallo A."/>
            <person name="Gournas C."/>
            <person name="Habgood R."/>
            <person name="Hainaut M."/>
            <person name="Harispe M.L."/>
            <person name="Henrissat B."/>
            <person name="Hilden K.S."/>
            <person name="Hope R."/>
            <person name="Hossain A."/>
            <person name="Karabika E."/>
            <person name="Karaffa L."/>
            <person name="Karanyi Z."/>
            <person name="Krasevec N."/>
            <person name="Kuo A."/>
            <person name="Kusch H."/>
            <person name="LaButti K."/>
            <person name="Lagendijk E.L."/>
            <person name="Lapidus A."/>
            <person name="Levasseur A."/>
            <person name="Lindquist E."/>
            <person name="Lipzen A."/>
            <person name="Logrieco A.F."/>
            <person name="MacCabe A."/>
            <person name="Maekelae M.R."/>
            <person name="Malavazi I."/>
            <person name="Melin P."/>
            <person name="Meyer V."/>
            <person name="Mielnichuk N."/>
            <person name="Miskei M."/>
            <person name="Molnar A.P."/>
            <person name="Mule G."/>
            <person name="Ngan C.Y."/>
            <person name="Orejas M."/>
            <person name="Orosz E."/>
            <person name="Ouedraogo J.P."/>
            <person name="Overkamp K.M."/>
            <person name="Park H.-S."/>
            <person name="Perrone G."/>
            <person name="Piumi F."/>
            <person name="Punt P.J."/>
            <person name="Ram A.F."/>
            <person name="Ramon A."/>
            <person name="Rauscher S."/>
            <person name="Record E."/>
            <person name="Riano-Pachon D.M."/>
            <person name="Robert V."/>
            <person name="Roehrig J."/>
            <person name="Ruller R."/>
            <person name="Salamov A."/>
            <person name="Salih N.S."/>
            <person name="Samson R.A."/>
            <person name="Sandor E."/>
            <person name="Sanguinetti M."/>
            <person name="Schuetze T."/>
            <person name="Sepcic K."/>
            <person name="Shelest E."/>
            <person name="Sherlock G."/>
            <person name="Sophianopoulou V."/>
            <person name="Squina F.M."/>
            <person name="Sun H."/>
            <person name="Susca A."/>
            <person name="Todd R.B."/>
            <person name="Tsang A."/>
            <person name="Unkles S.E."/>
            <person name="van de Wiele N."/>
            <person name="van Rossen-Uffink D."/>
            <person name="Oliveira J.V."/>
            <person name="Vesth T.C."/>
            <person name="Visser J."/>
            <person name="Yu J.-H."/>
            <person name="Zhou M."/>
            <person name="Andersen M.R."/>
            <person name="Archer D.B."/>
            <person name="Baker S.E."/>
            <person name="Benoit I."/>
            <person name="Brakhage A.A."/>
            <person name="Braus G.H."/>
            <person name="Fischer R."/>
            <person name="Frisvad J.C."/>
            <person name="Goldman G.H."/>
            <person name="Houbraken J."/>
            <person name="Oakley B."/>
            <person name="Pocsi I."/>
            <person name="Scazzocchio C."/>
            <person name="Seiboth B."/>
            <person name="vanKuyk P.A."/>
            <person name="Wortman J."/>
            <person name="Dyer P.S."/>
            <person name="Grigoriev I.V."/>
        </authorList>
    </citation>
    <scope>NUCLEOTIDE SEQUENCE [LARGE SCALE GENOMIC DNA]</scope>
    <source>
        <strain evidence="2">CBS 106.47</strain>
    </source>
</reference>
<evidence type="ECO:0000313" key="1">
    <source>
        <dbReference type="EMBL" id="OJZ88016.1"/>
    </source>
</evidence>
<protein>
    <submittedName>
        <fullName evidence="1">Uncharacterized protein</fullName>
    </submittedName>
</protein>
<dbReference type="AlphaFoldDB" id="A0A1M3TMV8"/>
<dbReference type="Proteomes" id="UP000184063">
    <property type="component" value="Unassembled WGS sequence"/>
</dbReference>
<evidence type="ECO:0000313" key="2">
    <source>
        <dbReference type="Proteomes" id="UP000184063"/>
    </source>
</evidence>
<gene>
    <name evidence="1" type="ORF">ASPFODRAFT_526051</name>
</gene>
<sequence>MGIFSTGMYFFASLLLRDCPDLAFSGHSHSFGDYIEHPGHVWYFDFSQHRPNCTVVALKPDYAIGRVSSG</sequence>
<name>A0A1M3TMV8_ASPLC</name>
<proteinExistence type="predicted"/>